<feature type="repeat" description="Filamin" evidence="3">
    <location>
        <begin position="547"/>
        <end position="646"/>
    </location>
</feature>
<dbReference type="Gene3D" id="2.60.40.10">
    <property type="entry name" value="Immunoglobulins"/>
    <property type="match status" value="8"/>
</dbReference>
<feature type="repeat" description="Filamin" evidence="3">
    <location>
        <begin position="457"/>
        <end position="540"/>
    </location>
</feature>
<feature type="repeat" description="Filamin" evidence="3">
    <location>
        <begin position="1"/>
        <end position="82"/>
    </location>
</feature>
<feature type="repeat" description="Filamin" evidence="3">
    <location>
        <begin position="94"/>
        <end position="175"/>
    </location>
</feature>
<organism evidence="5 6">
    <name type="scientific">Helobdella robusta</name>
    <name type="common">Californian leech</name>
    <dbReference type="NCBI Taxonomy" id="6412"/>
    <lineage>
        <taxon>Eukaryota</taxon>
        <taxon>Metazoa</taxon>
        <taxon>Spiralia</taxon>
        <taxon>Lophotrochozoa</taxon>
        <taxon>Annelida</taxon>
        <taxon>Clitellata</taxon>
        <taxon>Hirudinea</taxon>
        <taxon>Rhynchobdellida</taxon>
        <taxon>Glossiphoniidae</taxon>
        <taxon>Helobdella</taxon>
    </lineage>
</organism>
<dbReference type="CTD" id="20213038"/>
<proteinExistence type="inferred from homology"/>
<name>T1FW42_HELRO</name>
<dbReference type="GO" id="GO:0051015">
    <property type="term" value="F:actin filament binding"/>
    <property type="evidence" value="ECO:0007669"/>
    <property type="project" value="InterPro"/>
</dbReference>
<dbReference type="OrthoDB" id="18740at2759"/>
<feature type="repeat" description="Filamin" evidence="3">
    <location>
        <begin position="644"/>
        <end position="767"/>
    </location>
</feature>
<comment type="similarity">
    <text evidence="1">Belongs to the filamin family.</text>
</comment>
<dbReference type="PANTHER" id="PTHR38537">
    <property type="entry name" value="JITTERBUG, ISOFORM N"/>
    <property type="match status" value="1"/>
</dbReference>
<evidence type="ECO:0000256" key="2">
    <source>
        <dbReference type="ARBA" id="ARBA00022737"/>
    </source>
</evidence>
<dbReference type="InterPro" id="IPR014756">
    <property type="entry name" value="Ig_E-set"/>
</dbReference>
<dbReference type="Proteomes" id="UP000015101">
    <property type="component" value="Unassembled WGS sequence"/>
</dbReference>
<evidence type="ECO:0000313" key="6">
    <source>
        <dbReference type="Proteomes" id="UP000015101"/>
    </source>
</evidence>
<dbReference type="EnsemblMetazoa" id="HelroT194487">
    <property type="protein sequence ID" value="HelroP194487"/>
    <property type="gene ID" value="HelroG194487"/>
</dbReference>
<keyword evidence="6" id="KW-1185">Reference proteome</keyword>
<dbReference type="InterPro" id="IPR017868">
    <property type="entry name" value="Filamin/ABP280_repeat-like"/>
</dbReference>
<feature type="repeat" description="Filamin" evidence="3">
    <location>
        <begin position="380"/>
        <end position="448"/>
    </location>
</feature>
<reference evidence="6" key="1">
    <citation type="submission" date="2012-12" db="EMBL/GenBank/DDBJ databases">
        <authorList>
            <person name="Hellsten U."/>
            <person name="Grimwood J."/>
            <person name="Chapman J.A."/>
            <person name="Shapiro H."/>
            <person name="Aerts A."/>
            <person name="Otillar R.P."/>
            <person name="Terry A.Y."/>
            <person name="Boore J.L."/>
            <person name="Simakov O."/>
            <person name="Marletaz F."/>
            <person name="Cho S.-J."/>
            <person name="Edsinger-Gonzales E."/>
            <person name="Havlak P."/>
            <person name="Kuo D.-H."/>
            <person name="Larsson T."/>
            <person name="Lv J."/>
            <person name="Arendt D."/>
            <person name="Savage R."/>
            <person name="Osoegawa K."/>
            <person name="de Jong P."/>
            <person name="Lindberg D.R."/>
            <person name="Seaver E.C."/>
            <person name="Weisblat D.A."/>
            <person name="Putnam N.H."/>
            <person name="Grigoriev I.V."/>
            <person name="Rokhsar D.S."/>
        </authorList>
    </citation>
    <scope>NUCLEOTIDE SEQUENCE</scope>
</reference>
<gene>
    <name evidence="5" type="primary">20213038</name>
    <name evidence="4" type="ORF">HELRODRAFT_194487</name>
</gene>
<dbReference type="STRING" id="6412.T1FW42"/>
<dbReference type="RefSeq" id="XP_009030010.1">
    <property type="nucleotide sequence ID" value="XM_009031762.1"/>
</dbReference>
<dbReference type="InParanoid" id="T1FW42"/>
<dbReference type="EMBL" id="KB097687">
    <property type="protein sequence ID" value="ESN91940.1"/>
    <property type="molecule type" value="Genomic_DNA"/>
</dbReference>
<dbReference type="EMBL" id="AMQM01007916">
    <property type="status" value="NOT_ANNOTATED_CDS"/>
    <property type="molecule type" value="Genomic_DNA"/>
</dbReference>
<dbReference type="SUPFAM" id="SSF81296">
    <property type="entry name" value="E set domains"/>
    <property type="match status" value="8"/>
</dbReference>
<evidence type="ECO:0000313" key="5">
    <source>
        <dbReference type="EnsemblMetazoa" id="HelroP194487"/>
    </source>
</evidence>
<dbReference type="InterPro" id="IPR001298">
    <property type="entry name" value="Filamin/ABP280_rpt"/>
</dbReference>
<evidence type="ECO:0000256" key="1">
    <source>
        <dbReference type="ARBA" id="ARBA00009238"/>
    </source>
</evidence>
<dbReference type="InterPro" id="IPR013783">
    <property type="entry name" value="Ig-like_fold"/>
</dbReference>
<sequence length="886" mass="98948">MLNKYNVNKKATFQISSEVGRKFKKLLRAFATSPSQAEHEVEVVEEEGRFVANFVPTETGIWQIVIEVNGRPIKGCPFNVKVDEVTQVKVIFKDRNVVGRLVDFKVEVAGCSGHDINISIFHDDVIVNPRIQRYSIDEDTEVFHVEFSPNGSGIHLVNVTVDGKNVEGTPFELMVNDADDVIVTGRGLLEGWVGEVVEIFIDVGLNGVAQQLRVFVQDAVGGGQVETKLRDNRNGTVTCSYLPVDEAKFEGMKVDNLARVTVKNFNFILGKHSVHVIYFNKVYKTSQRNNNINNNININNININNNNIININIGPTQRQKLNYWCYSTTYHTHTPGLYRVNVVPNQIGKYKIEVMTPSRDVIITRDLFVYNVAAIVVSPVSMATVGETVKMRVDLSKAGQGQMEVKVNGGKVMNRVEKVGHHVFVVSFVPTEDVVHVVEVRFNGESLPRLITIPVNAPTNNNRPIKSQDTSKRETYISTSANQSSTFKIKNWTNLKTNKLTAIVQSPSGEVVPCKLVRQPDDDVSVHFKSPYTGKHKVNIYNDDVLMSALSPFYVEVFDPSLIRIISPHDAEVNTIVRIEISTLGAGQANMQTNILGPSNEQVGHEVLKTSNGFSVLYTPHCTGIFRIFVYYGGILVPGCPIKQMITNTDDIETNGDGLKGGIEGHLMKFMINTKGHPGQLKVVVEGQIFTNFNIAYASAMLDFFKYFKLHQQTQTKGPNSLARTQIYEESKNQYLVNFTPEEVGFFKVSVLCNNSHVTGSPFKVNVWNAEKVKVHGGWPLLLSDTTTSQSNHDVSSINNIFKHSSNDISKDDNLYYNDKKAGELELLKDEMRRFVLNVNEAGYGRLKANVRNKHGEVPVEIVKVGEGLLQVSFTPRIEGLFVHVD</sequence>
<evidence type="ECO:0000313" key="4">
    <source>
        <dbReference type="EMBL" id="ESN91940.1"/>
    </source>
</evidence>
<dbReference type="PANTHER" id="PTHR38537:SF16">
    <property type="entry name" value="CALPONIN-HOMOLOGY (CH) DOMAIN-CONTAINING PROTEIN"/>
    <property type="match status" value="1"/>
</dbReference>
<accession>T1FW42</accession>
<feature type="repeat" description="Filamin" evidence="3">
    <location>
        <begin position="173"/>
        <end position="249"/>
    </location>
</feature>
<dbReference type="PROSITE" id="PS50194">
    <property type="entry name" value="FILAMIN_REPEAT"/>
    <property type="match status" value="8"/>
</dbReference>
<dbReference type="InterPro" id="IPR044801">
    <property type="entry name" value="Filamin"/>
</dbReference>
<dbReference type="eggNOG" id="KOG0518">
    <property type="taxonomic scope" value="Eukaryota"/>
</dbReference>
<dbReference type="KEGG" id="hro:HELRODRAFT_194487"/>
<dbReference type="OMA" id="MINTKGH"/>
<evidence type="ECO:0000256" key="3">
    <source>
        <dbReference type="PROSITE-ProRule" id="PRU00087"/>
    </source>
</evidence>
<dbReference type="HOGENOM" id="CLU_339581_0_0_1"/>
<dbReference type="AlphaFoldDB" id="T1FW42"/>
<dbReference type="SMART" id="SM00557">
    <property type="entry name" value="IG_FLMN"/>
    <property type="match status" value="5"/>
</dbReference>
<reference evidence="5" key="3">
    <citation type="submission" date="2015-06" db="UniProtKB">
        <authorList>
            <consortium name="EnsemblMetazoa"/>
        </authorList>
    </citation>
    <scope>IDENTIFICATION</scope>
</reference>
<dbReference type="GeneID" id="20213038"/>
<dbReference type="Pfam" id="PF00630">
    <property type="entry name" value="Filamin"/>
    <property type="match status" value="5"/>
</dbReference>
<reference evidence="4 6" key="2">
    <citation type="journal article" date="2013" name="Nature">
        <title>Insights into bilaterian evolution from three spiralian genomes.</title>
        <authorList>
            <person name="Simakov O."/>
            <person name="Marletaz F."/>
            <person name="Cho S.J."/>
            <person name="Edsinger-Gonzales E."/>
            <person name="Havlak P."/>
            <person name="Hellsten U."/>
            <person name="Kuo D.H."/>
            <person name="Larsson T."/>
            <person name="Lv J."/>
            <person name="Arendt D."/>
            <person name="Savage R."/>
            <person name="Osoegawa K."/>
            <person name="de Jong P."/>
            <person name="Grimwood J."/>
            <person name="Chapman J.A."/>
            <person name="Shapiro H."/>
            <person name="Aerts A."/>
            <person name="Otillar R.P."/>
            <person name="Terry A.Y."/>
            <person name="Boore J.L."/>
            <person name="Grigoriev I.V."/>
            <person name="Lindberg D.R."/>
            <person name="Seaver E.C."/>
            <person name="Weisblat D.A."/>
            <person name="Putnam N.H."/>
            <person name="Rokhsar D.S."/>
        </authorList>
    </citation>
    <scope>NUCLEOTIDE SEQUENCE</scope>
</reference>
<protein>
    <submittedName>
        <fullName evidence="4 5">Uncharacterized protein</fullName>
    </submittedName>
</protein>
<keyword evidence="2" id="KW-0677">Repeat</keyword>
<dbReference type="GO" id="GO:0030036">
    <property type="term" value="P:actin cytoskeleton organization"/>
    <property type="evidence" value="ECO:0007669"/>
    <property type="project" value="InterPro"/>
</dbReference>
<feature type="repeat" description="Filamin" evidence="3">
    <location>
        <begin position="835"/>
        <end position="880"/>
    </location>
</feature>